<dbReference type="OrthoDB" id="2833384at2759"/>
<comment type="caution">
    <text evidence="2">The sequence shown here is derived from an EMBL/GenBank/DDBJ whole genome shotgun (WGS) entry which is preliminary data.</text>
</comment>
<dbReference type="EMBL" id="JAACJN010000106">
    <property type="protein sequence ID" value="KAF5373376.1"/>
    <property type="molecule type" value="Genomic_DNA"/>
</dbReference>
<sequence length="345" mass="38063">MIVTFPPQSSLCISEIRARDNATNANINYFNVLEAAQVEWIEVRDNFPTLDFWGWADGHYPQLKQATDIRTRADKELHDAMELYFGPEAPILSGYMTTLGNAFNSSVSMPGLNQEGLINDQTLINKATDYANSGQKPPNTDITQSTVLVPAYTIPNYTSTVQSWITAGGHGSARDTIIPLDINAGKTTTWADYGFKEVHGGGGFGFWPFFHAEVMVNNERVERMLATIGREDAISLQAAMIGVQKDIPDIKTQFPDRLPAAPDVLSSKVAEIVSVLVGYDLKLRVQFAPEIRAEVDSIYEEVKATKGRMSIFGFHVSAGKAATHRTTSRQDSRMLGGIRPTVQWS</sequence>
<dbReference type="AlphaFoldDB" id="A0A8H5GYF8"/>
<reference evidence="2 3" key="1">
    <citation type="journal article" date="2020" name="ISME J.">
        <title>Uncovering the hidden diversity of litter-decomposition mechanisms in mushroom-forming fungi.</title>
        <authorList>
            <person name="Floudas D."/>
            <person name="Bentzer J."/>
            <person name="Ahren D."/>
            <person name="Johansson T."/>
            <person name="Persson P."/>
            <person name="Tunlid A."/>
        </authorList>
    </citation>
    <scope>NUCLEOTIDE SEQUENCE [LARGE SCALE GENOMIC DNA]</scope>
    <source>
        <strain evidence="2 3">CBS 406.79</strain>
    </source>
</reference>
<accession>A0A8H5GYF8</accession>
<gene>
    <name evidence="2" type="ORF">D9757_009752</name>
</gene>
<protein>
    <submittedName>
        <fullName evidence="2">Uncharacterized protein</fullName>
    </submittedName>
</protein>
<proteinExistence type="predicted"/>
<evidence type="ECO:0000313" key="3">
    <source>
        <dbReference type="Proteomes" id="UP000518752"/>
    </source>
</evidence>
<feature type="region of interest" description="Disordered" evidence="1">
    <location>
        <begin position="323"/>
        <end position="345"/>
    </location>
</feature>
<dbReference type="Proteomes" id="UP000518752">
    <property type="component" value="Unassembled WGS sequence"/>
</dbReference>
<organism evidence="2 3">
    <name type="scientific">Collybiopsis confluens</name>
    <dbReference type="NCBI Taxonomy" id="2823264"/>
    <lineage>
        <taxon>Eukaryota</taxon>
        <taxon>Fungi</taxon>
        <taxon>Dikarya</taxon>
        <taxon>Basidiomycota</taxon>
        <taxon>Agaricomycotina</taxon>
        <taxon>Agaricomycetes</taxon>
        <taxon>Agaricomycetidae</taxon>
        <taxon>Agaricales</taxon>
        <taxon>Marasmiineae</taxon>
        <taxon>Omphalotaceae</taxon>
        <taxon>Collybiopsis</taxon>
    </lineage>
</organism>
<evidence type="ECO:0000256" key="1">
    <source>
        <dbReference type="SAM" id="MobiDB-lite"/>
    </source>
</evidence>
<evidence type="ECO:0000313" key="2">
    <source>
        <dbReference type="EMBL" id="KAF5373376.1"/>
    </source>
</evidence>
<keyword evidence="3" id="KW-1185">Reference proteome</keyword>
<name>A0A8H5GYF8_9AGAR</name>